<feature type="domain" description="NADH:quinone oxidoreductase/Mrp antiporter transmembrane" evidence="9">
    <location>
        <begin position="1"/>
        <end position="194"/>
    </location>
</feature>
<keyword evidence="6 8" id="KW-0472">Membrane</keyword>
<dbReference type="EMBL" id="JBHSZH010000005">
    <property type="protein sequence ID" value="MFC7081375.1"/>
    <property type="molecule type" value="Genomic_DNA"/>
</dbReference>
<evidence type="ECO:0000259" key="9">
    <source>
        <dbReference type="Pfam" id="PF00361"/>
    </source>
</evidence>
<evidence type="ECO:0000256" key="4">
    <source>
        <dbReference type="ARBA" id="ARBA00022989"/>
    </source>
</evidence>
<dbReference type="PANTHER" id="PTHR42682">
    <property type="entry name" value="HYDROGENASE-4 COMPONENT F"/>
    <property type="match status" value="1"/>
</dbReference>
<reference evidence="10 11" key="1">
    <citation type="journal article" date="2019" name="Int. J. Syst. Evol. Microbiol.">
        <title>The Global Catalogue of Microorganisms (GCM) 10K type strain sequencing project: providing services to taxonomists for standard genome sequencing and annotation.</title>
        <authorList>
            <consortium name="The Broad Institute Genomics Platform"/>
            <consortium name="The Broad Institute Genome Sequencing Center for Infectious Disease"/>
            <person name="Wu L."/>
            <person name="Ma J."/>
        </authorList>
    </citation>
    <scope>NUCLEOTIDE SEQUENCE [LARGE SCALE GENOMIC DNA]</scope>
    <source>
        <strain evidence="10 11">DT72</strain>
    </source>
</reference>
<feature type="transmembrane region" description="Helical" evidence="8">
    <location>
        <begin position="186"/>
        <end position="210"/>
    </location>
</feature>
<feature type="compositionally biased region" description="Low complexity" evidence="7">
    <location>
        <begin position="343"/>
        <end position="365"/>
    </location>
</feature>
<feature type="transmembrane region" description="Helical" evidence="8">
    <location>
        <begin position="148"/>
        <end position="166"/>
    </location>
</feature>
<comment type="caution">
    <text evidence="10">The sequence shown here is derived from an EMBL/GenBank/DDBJ whole genome shotgun (WGS) entry which is preliminary data.</text>
</comment>
<feature type="transmembrane region" description="Helical" evidence="8">
    <location>
        <begin position="230"/>
        <end position="253"/>
    </location>
</feature>
<feature type="region of interest" description="Disordered" evidence="7">
    <location>
        <begin position="412"/>
        <end position="459"/>
    </location>
</feature>
<accession>A0ABD5WR88</accession>
<keyword evidence="5" id="KW-0560">Oxidoreductase</keyword>
<feature type="compositionally biased region" description="Low complexity" evidence="7">
    <location>
        <begin position="450"/>
        <end position="459"/>
    </location>
</feature>
<feature type="transmembrane region" description="Helical" evidence="8">
    <location>
        <begin position="54"/>
        <end position="72"/>
    </location>
</feature>
<proteinExistence type="predicted"/>
<feature type="transmembrane region" description="Helical" evidence="8">
    <location>
        <begin position="265"/>
        <end position="286"/>
    </location>
</feature>
<sequence>MVGIGLNVGFLGLHPWLVDSYPRPHVAASVVLCGFTTKVGVYALARAFPGGHDAIAAMGGAMVLVGVTLAILQTEVRRLLTYHIVSQVGYMVAGVGVGSALGRAGGMAHLLNNVLYKSLLFMVGGWLILRTDSEKLKRIGGLARETPVLFATYAVAAFAIAGVPGFNGFVSKGMVIDSADAADLDLLWWALVVGGVGTVVSFAKFGYYAFLGERRGESDSTVARLSPVEAAPLVAVALACVLLGLFPDLLFALVPPGTDAAKVFVVSQFTKAGAVLVAGLAAFALLKRPSRVSVPFRTSIRSTTRRAARPSTPQSRRRPGSPALSTRWRAPGTRRSNAGGPRGSPRAASTPSASASCWSFSSSRPRCSWCSRREAAETQFRRAEAFWAFVARHRDFSSRFAQSLRRLAPRTVRRDDAPTNPFARPRRGRLHVETTVRPPRRRPRSRVRRPPAVGRVVRQ</sequence>
<dbReference type="RefSeq" id="WP_382210033.1">
    <property type="nucleotide sequence ID" value="NZ_JBHSZH010000005.1"/>
</dbReference>
<evidence type="ECO:0000256" key="7">
    <source>
        <dbReference type="SAM" id="MobiDB-lite"/>
    </source>
</evidence>
<organism evidence="10 11">
    <name type="scientific">Halorussus caseinilyticus</name>
    <dbReference type="NCBI Taxonomy" id="3034025"/>
    <lineage>
        <taxon>Archaea</taxon>
        <taxon>Methanobacteriati</taxon>
        <taxon>Methanobacteriota</taxon>
        <taxon>Stenosarchaea group</taxon>
        <taxon>Halobacteria</taxon>
        <taxon>Halobacteriales</taxon>
        <taxon>Haladaptataceae</taxon>
        <taxon>Halorussus</taxon>
    </lineage>
</organism>
<keyword evidence="3 8" id="KW-0812">Transmembrane</keyword>
<evidence type="ECO:0000256" key="3">
    <source>
        <dbReference type="ARBA" id="ARBA00022692"/>
    </source>
</evidence>
<dbReference type="Proteomes" id="UP001596407">
    <property type="component" value="Unassembled WGS sequence"/>
</dbReference>
<evidence type="ECO:0000256" key="8">
    <source>
        <dbReference type="SAM" id="Phobius"/>
    </source>
</evidence>
<evidence type="ECO:0000256" key="6">
    <source>
        <dbReference type="ARBA" id="ARBA00023136"/>
    </source>
</evidence>
<gene>
    <name evidence="10" type="ORF">ACFQJ6_15935</name>
</gene>
<feature type="transmembrane region" description="Helical" evidence="8">
    <location>
        <begin position="107"/>
        <end position="128"/>
    </location>
</feature>
<evidence type="ECO:0000256" key="1">
    <source>
        <dbReference type="ARBA" id="ARBA00004651"/>
    </source>
</evidence>
<dbReference type="Pfam" id="PF00361">
    <property type="entry name" value="Proton_antipo_M"/>
    <property type="match status" value="1"/>
</dbReference>
<keyword evidence="4 8" id="KW-1133">Transmembrane helix</keyword>
<feature type="transmembrane region" description="Helical" evidence="8">
    <location>
        <begin position="79"/>
        <end position="101"/>
    </location>
</feature>
<feature type="region of interest" description="Disordered" evidence="7">
    <location>
        <begin position="299"/>
        <end position="365"/>
    </location>
</feature>
<keyword evidence="11" id="KW-1185">Reference proteome</keyword>
<dbReference type="AlphaFoldDB" id="A0ABD5WR88"/>
<name>A0ABD5WR88_9EURY</name>
<evidence type="ECO:0000313" key="10">
    <source>
        <dbReference type="EMBL" id="MFC7081375.1"/>
    </source>
</evidence>
<dbReference type="InterPro" id="IPR001750">
    <property type="entry name" value="ND/Mrp_TM"/>
</dbReference>
<dbReference type="GO" id="GO:0005886">
    <property type="term" value="C:plasma membrane"/>
    <property type="evidence" value="ECO:0007669"/>
    <property type="project" value="UniProtKB-SubCell"/>
</dbReference>
<dbReference type="InterPro" id="IPR052175">
    <property type="entry name" value="ComplexI-like_HydComp"/>
</dbReference>
<evidence type="ECO:0000313" key="11">
    <source>
        <dbReference type="Proteomes" id="UP001596407"/>
    </source>
</evidence>
<dbReference type="GO" id="GO:0016491">
    <property type="term" value="F:oxidoreductase activity"/>
    <property type="evidence" value="ECO:0007669"/>
    <property type="project" value="UniProtKB-KW"/>
</dbReference>
<dbReference type="PANTHER" id="PTHR42682:SF4">
    <property type="entry name" value="NADH-UBIQUINONE_PLASTOQUINONE"/>
    <property type="match status" value="1"/>
</dbReference>
<feature type="compositionally biased region" description="Basic residues" evidence="7">
    <location>
        <begin position="438"/>
        <end position="449"/>
    </location>
</feature>
<protein>
    <submittedName>
        <fullName evidence="10">Proton-conducting transporter membrane subunit</fullName>
    </submittedName>
</protein>
<evidence type="ECO:0000256" key="2">
    <source>
        <dbReference type="ARBA" id="ARBA00022475"/>
    </source>
</evidence>
<evidence type="ECO:0000256" key="5">
    <source>
        <dbReference type="ARBA" id="ARBA00023002"/>
    </source>
</evidence>
<comment type="subcellular location">
    <subcellularLocation>
        <location evidence="1">Cell membrane</location>
        <topology evidence="1">Multi-pass membrane protein</topology>
    </subcellularLocation>
</comment>
<keyword evidence="2" id="KW-1003">Cell membrane</keyword>